<feature type="domain" description="ABC3 transporter permease C-terminal" evidence="7">
    <location>
        <begin position="233"/>
        <end position="345"/>
    </location>
</feature>
<dbReference type="AlphaFoldDB" id="A0AAJ5X1Z2"/>
<reference evidence="9" key="1">
    <citation type="submission" date="2023-03" db="EMBL/GenBank/DDBJ databases">
        <title>Andean soil-derived lignocellulolytic bacterial consortium as a source of novel taxa and putative plastic-active enzymes.</title>
        <authorList>
            <person name="Diaz-Garcia L."/>
            <person name="Chuvochina M."/>
            <person name="Feuerriegel G."/>
            <person name="Bunk B."/>
            <person name="Sproer C."/>
            <person name="Streit W.R."/>
            <person name="Rodriguez L.M."/>
            <person name="Overmann J."/>
            <person name="Jimenez D.J."/>
        </authorList>
    </citation>
    <scope>NUCLEOTIDE SEQUENCE</scope>
    <source>
        <strain evidence="9">MAG 833</strain>
    </source>
</reference>
<evidence type="ECO:0000313" key="9">
    <source>
        <dbReference type="EMBL" id="WEK40692.1"/>
    </source>
</evidence>
<comment type="subcellular location">
    <subcellularLocation>
        <location evidence="1">Cell membrane</location>
        <topology evidence="1">Multi-pass membrane protein</topology>
    </subcellularLocation>
</comment>
<dbReference type="PANTHER" id="PTHR30572:SF18">
    <property type="entry name" value="ABC-TYPE MACROLIDE FAMILY EXPORT SYSTEM PERMEASE COMPONENT 2"/>
    <property type="match status" value="1"/>
</dbReference>
<keyword evidence="2" id="KW-1003">Cell membrane</keyword>
<organism evidence="9 10">
    <name type="scientific">Candidatus Brevundimonas colombiensis</name>
    <dbReference type="NCBI Taxonomy" id="3121376"/>
    <lineage>
        <taxon>Bacteria</taxon>
        <taxon>Pseudomonadati</taxon>
        <taxon>Pseudomonadota</taxon>
        <taxon>Alphaproteobacteria</taxon>
        <taxon>Caulobacterales</taxon>
        <taxon>Caulobacteraceae</taxon>
        <taxon>Brevundimonas</taxon>
    </lineage>
</organism>
<feature type="transmembrane region" description="Helical" evidence="6">
    <location>
        <begin position="695"/>
        <end position="719"/>
    </location>
</feature>
<sequence length="737" mass="75771">MASGLTDLAPALRAAVGEDLQVARFARDTDPRTLETGSERYWVSVTEADPQLLDVLDFGRAAATLGVGLGRPDGIVLTHDLAAEIFGAADPVGQTVRLGAQGYTVSGVIDRLDPNSSFQNDRAFISSQGPASSLRQTDAAGASLTYTIGGATTLVRLDDPSPQSVRRVEAAADRHGSAALGRYLAANPGASGAGLTLGHHLVPFRNLEQAVALGARSDGTRFDQRTLALLSGVALVIVLVASLNAASLNVSQTLAQAPVIAVRRAFGAGRAGIALGVIRQAVLSGLCAAVLGMATAFLLSGAFGALIDRPLLRWPDPITLATILAAAVLSGGLAGAYAAWITGRMRPRDVLSARDVRLPGMGWIRPMLVTLQIGGSAATLVFAVAVSAQLDHLAGSSLGFEPQGVTAYRLPESLAADDPRGPTLLAAARLAAGENIALAVALPTEGGLSRQTVAREGQRMEIAAAGWRPGYLETLGATLLAGALPRSLPTDQAAAEASTQAAVISATAARRLGFGAPSEAIGAVLSTERADTTWRVIAVIVDMPLGQLRKGDVATALIQNGAPAGFLIARALRGSEAQLDQAVANAFPGEPIDRVSLQDQVDIAFADLIRLRGLILAFAAVLTATAAIGVLAMTLDRARQMRKEAAVRRAFGAKTAMIGGLLARRILTPVAIGFAIGAATGVLGARAWLSAYPDRAPFLASSIGITFAVLVAATALAAAAEVWRLSVARPVAALRED</sequence>
<dbReference type="GO" id="GO:0005886">
    <property type="term" value="C:plasma membrane"/>
    <property type="evidence" value="ECO:0007669"/>
    <property type="project" value="UniProtKB-SubCell"/>
</dbReference>
<dbReference type="Pfam" id="PF02687">
    <property type="entry name" value="FtsX"/>
    <property type="match status" value="2"/>
</dbReference>
<feature type="domain" description="MacB-like periplasmic core" evidence="8">
    <location>
        <begin position="11"/>
        <end position="161"/>
    </location>
</feature>
<protein>
    <recommendedName>
        <fullName evidence="11">FtsX-like permease family protein</fullName>
    </recommendedName>
</protein>
<dbReference type="InterPro" id="IPR025857">
    <property type="entry name" value="MacB_PCD"/>
</dbReference>
<feature type="transmembrane region" description="Helical" evidence="6">
    <location>
        <begin position="363"/>
        <end position="386"/>
    </location>
</feature>
<dbReference type="EMBL" id="CP119326">
    <property type="protein sequence ID" value="WEK40692.1"/>
    <property type="molecule type" value="Genomic_DNA"/>
</dbReference>
<evidence type="ECO:0000256" key="3">
    <source>
        <dbReference type="ARBA" id="ARBA00022692"/>
    </source>
</evidence>
<feature type="transmembrane region" description="Helical" evidence="6">
    <location>
        <begin position="666"/>
        <end position="689"/>
    </location>
</feature>
<evidence type="ECO:0000313" key="10">
    <source>
        <dbReference type="Proteomes" id="UP001213664"/>
    </source>
</evidence>
<dbReference type="PANTHER" id="PTHR30572">
    <property type="entry name" value="MEMBRANE COMPONENT OF TRANSPORTER-RELATED"/>
    <property type="match status" value="1"/>
</dbReference>
<evidence type="ECO:0000256" key="4">
    <source>
        <dbReference type="ARBA" id="ARBA00022989"/>
    </source>
</evidence>
<feature type="domain" description="ABC3 transporter permease C-terminal" evidence="7">
    <location>
        <begin position="617"/>
        <end position="725"/>
    </location>
</feature>
<accession>A0AAJ5X1Z2</accession>
<evidence type="ECO:0000256" key="1">
    <source>
        <dbReference type="ARBA" id="ARBA00004651"/>
    </source>
</evidence>
<feature type="transmembrane region" description="Helical" evidence="6">
    <location>
        <begin position="226"/>
        <end position="248"/>
    </location>
</feature>
<feature type="transmembrane region" description="Helical" evidence="6">
    <location>
        <begin position="285"/>
        <end position="306"/>
    </location>
</feature>
<gene>
    <name evidence="9" type="ORF">P0Y50_03520</name>
</gene>
<name>A0AAJ5X1Z2_9CAUL</name>
<evidence type="ECO:0000256" key="5">
    <source>
        <dbReference type="ARBA" id="ARBA00023136"/>
    </source>
</evidence>
<feature type="transmembrane region" description="Helical" evidence="6">
    <location>
        <begin position="614"/>
        <end position="635"/>
    </location>
</feature>
<evidence type="ECO:0000259" key="7">
    <source>
        <dbReference type="Pfam" id="PF02687"/>
    </source>
</evidence>
<keyword evidence="5 6" id="KW-0472">Membrane</keyword>
<keyword evidence="3 6" id="KW-0812">Transmembrane</keyword>
<evidence type="ECO:0000256" key="6">
    <source>
        <dbReference type="SAM" id="Phobius"/>
    </source>
</evidence>
<dbReference type="Proteomes" id="UP001213664">
    <property type="component" value="Chromosome"/>
</dbReference>
<dbReference type="Pfam" id="PF12704">
    <property type="entry name" value="MacB_PCD"/>
    <property type="match status" value="1"/>
</dbReference>
<feature type="transmembrane region" description="Helical" evidence="6">
    <location>
        <begin position="318"/>
        <end position="342"/>
    </location>
</feature>
<evidence type="ECO:0008006" key="11">
    <source>
        <dbReference type="Google" id="ProtNLM"/>
    </source>
</evidence>
<dbReference type="InterPro" id="IPR003838">
    <property type="entry name" value="ABC3_permease_C"/>
</dbReference>
<dbReference type="GO" id="GO:0022857">
    <property type="term" value="F:transmembrane transporter activity"/>
    <property type="evidence" value="ECO:0007669"/>
    <property type="project" value="TreeGrafter"/>
</dbReference>
<dbReference type="InterPro" id="IPR050250">
    <property type="entry name" value="Macrolide_Exporter_MacB"/>
</dbReference>
<evidence type="ECO:0000256" key="2">
    <source>
        <dbReference type="ARBA" id="ARBA00022475"/>
    </source>
</evidence>
<proteinExistence type="predicted"/>
<evidence type="ECO:0000259" key="8">
    <source>
        <dbReference type="Pfam" id="PF12704"/>
    </source>
</evidence>
<keyword evidence="4 6" id="KW-1133">Transmembrane helix</keyword>